<name>A0A8X6F6T9_TRICU</name>
<reference evidence="1" key="1">
    <citation type="submission" date="2020-07" db="EMBL/GenBank/DDBJ databases">
        <title>Multicomponent nature underlies the extraordinary mechanical properties of spider dragline silk.</title>
        <authorList>
            <person name="Kono N."/>
            <person name="Nakamura H."/>
            <person name="Mori M."/>
            <person name="Yoshida Y."/>
            <person name="Ohtoshi R."/>
            <person name="Malay A.D."/>
            <person name="Moran D.A.P."/>
            <person name="Tomita M."/>
            <person name="Numata K."/>
            <person name="Arakawa K."/>
        </authorList>
    </citation>
    <scope>NUCLEOTIDE SEQUENCE</scope>
</reference>
<evidence type="ECO:0000313" key="2">
    <source>
        <dbReference type="Proteomes" id="UP000887116"/>
    </source>
</evidence>
<dbReference type="Proteomes" id="UP000887116">
    <property type="component" value="Unassembled WGS sequence"/>
</dbReference>
<organism evidence="1 2">
    <name type="scientific">Trichonephila clavata</name>
    <name type="common">Joro spider</name>
    <name type="synonym">Nephila clavata</name>
    <dbReference type="NCBI Taxonomy" id="2740835"/>
    <lineage>
        <taxon>Eukaryota</taxon>
        <taxon>Metazoa</taxon>
        <taxon>Ecdysozoa</taxon>
        <taxon>Arthropoda</taxon>
        <taxon>Chelicerata</taxon>
        <taxon>Arachnida</taxon>
        <taxon>Araneae</taxon>
        <taxon>Araneomorphae</taxon>
        <taxon>Entelegynae</taxon>
        <taxon>Araneoidea</taxon>
        <taxon>Nephilidae</taxon>
        <taxon>Trichonephila</taxon>
    </lineage>
</organism>
<comment type="caution">
    <text evidence="1">The sequence shown here is derived from an EMBL/GenBank/DDBJ whole genome shotgun (WGS) entry which is preliminary data.</text>
</comment>
<sequence>MTRAESCYYKRQISWAIEHWDSWFYETLVIYRNFTGGGLSTAFASTEVTVKVDRSPSILSKDVHTILTPYAHVGRNPLECTWFINLPKENINALSQIGISIANGLES</sequence>
<proteinExistence type="predicted"/>
<dbReference type="EMBL" id="BMAO01001259">
    <property type="protein sequence ID" value="GFQ71977.1"/>
    <property type="molecule type" value="Genomic_DNA"/>
</dbReference>
<protein>
    <submittedName>
        <fullName evidence="1">Uncharacterized protein</fullName>
    </submittedName>
</protein>
<evidence type="ECO:0000313" key="1">
    <source>
        <dbReference type="EMBL" id="GFQ71977.1"/>
    </source>
</evidence>
<dbReference type="AlphaFoldDB" id="A0A8X6F6T9"/>
<accession>A0A8X6F6T9</accession>
<keyword evidence="2" id="KW-1185">Reference proteome</keyword>
<gene>
    <name evidence="1" type="ORF">TNCT_526811</name>
</gene>